<dbReference type="PANTHER" id="PTHR21569:SF1">
    <property type="entry name" value="SMALL RIBOSOMAL SUBUNIT PROTEIN US9M"/>
    <property type="match status" value="1"/>
</dbReference>
<keyword evidence="3 6" id="KW-0687">Ribonucleoprotein</keyword>
<evidence type="ECO:0000256" key="3">
    <source>
        <dbReference type="ARBA" id="ARBA00023274"/>
    </source>
</evidence>
<dbReference type="GO" id="GO:0003723">
    <property type="term" value="F:RNA binding"/>
    <property type="evidence" value="ECO:0007669"/>
    <property type="project" value="TreeGrafter"/>
</dbReference>
<dbReference type="NCBIfam" id="NF001099">
    <property type="entry name" value="PRK00132.1"/>
    <property type="match status" value="1"/>
</dbReference>
<dbReference type="PROSITE" id="PS00360">
    <property type="entry name" value="RIBOSOMAL_S9"/>
    <property type="match status" value="1"/>
</dbReference>
<dbReference type="InterPro" id="IPR020574">
    <property type="entry name" value="Ribosomal_uS9_CS"/>
</dbReference>
<evidence type="ECO:0000256" key="1">
    <source>
        <dbReference type="ARBA" id="ARBA00005251"/>
    </source>
</evidence>
<evidence type="ECO:0000313" key="8">
    <source>
        <dbReference type="EMBL" id="CAD8244919.1"/>
    </source>
</evidence>
<sequence>MSAPRRKLASAVAGLVARRVGETTRCEPCVFSDRARAMHALARGVIARDRVEKSPFDRDAQQRRDVSAFKRFPFPKSHGAEGLPDQYLRKIKKIVPMSEVIDNYIPGSGKHTSYPPADPTVWYGELPPAGAKRHLKGMTAETIEEMENLPLDWSELDRLSGDDDDDEKKRRRERHARDVGAGDFPTLKELQDAETEESKRRMLRRILEMKKQKEDKLKRVSVRDEEGRSGATGRRKTATARVTIKPGTGVFFVNHKPLDEYILDINERGWALSPFVLTKTIGLFDAVASVRGGGLSGQAQAIRHGVARALQLYEPSFRPALKRAGYLTRDPRMVERKKPGRKKARKAFQWVKR</sequence>
<dbReference type="FunFam" id="3.30.230.10:FF:000001">
    <property type="entry name" value="30S ribosomal protein S9"/>
    <property type="match status" value="1"/>
</dbReference>
<feature type="region of interest" description="Disordered" evidence="7">
    <location>
        <begin position="218"/>
        <end position="238"/>
    </location>
</feature>
<keyword evidence="2 6" id="KW-0689">Ribosomal protein</keyword>
<feature type="region of interest" description="Disordered" evidence="7">
    <location>
        <begin position="154"/>
        <end position="198"/>
    </location>
</feature>
<dbReference type="EMBL" id="HBDY01012491">
    <property type="protein sequence ID" value="CAD8244919.1"/>
    <property type="molecule type" value="Transcribed_RNA"/>
</dbReference>
<dbReference type="InterPro" id="IPR020568">
    <property type="entry name" value="Ribosomal_Su5_D2-typ_SF"/>
</dbReference>
<evidence type="ECO:0000256" key="2">
    <source>
        <dbReference type="ARBA" id="ARBA00022980"/>
    </source>
</evidence>
<evidence type="ECO:0000256" key="5">
    <source>
        <dbReference type="ARBA" id="ARBA00035437"/>
    </source>
</evidence>
<gene>
    <name evidence="8" type="ORF">MPUS1402_LOCUS9466</name>
</gene>
<dbReference type="InterPro" id="IPR023035">
    <property type="entry name" value="Ribosomal_uS9_bac/plastid"/>
</dbReference>
<dbReference type="GO" id="GO:0003735">
    <property type="term" value="F:structural constituent of ribosome"/>
    <property type="evidence" value="ECO:0007669"/>
    <property type="project" value="InterPro"/>
</dbReference>
<evidence type="ECO:0000256" key="6">
    <source>
        <dbReference type="RuleBase" id="RU003815"/>
    </source>
</evidence>
<dbReference type="InterPro" id="IPR014721">
    <property type="entry name" value="Ribsml_uS5_D2-typ_fold_subgr"/>
</dbReference>
<comment type="similarity">
    <text evidence="1 6">Belongs to the universal ribosomal protein uS9 family.</text>
</comment>
<accession>A0A7R9Y5C8</accession>
<dbReference type="InterPro" id="IPR000754">
    <property type="entry name" value="Ribosomal_uS9"/>
</dbReference>
<proteinExistence type="inferred from homology"/>
<name>A0A7R9Y5C8_MICPS</name>
<dbReference type="Gene3D" id="3.30.230.10">
    <property type="match status" value="1"/>
</dbReference>
<dbReference type="AlphaFoldDB" id="A0A7R9Y5C8"/>
<protein>
    <recommendedName>
        <fullName evidence="4">Small ribosomal subunit protein uS9c</fullName>
    </recommendedName>
    <alternativeName>
        <fullName evidence="5">30S ribosomal protein S9, chloroplastic</fullName>
    </alternativeName>
</protein>
<dbReference type="SUPFAM" id="SSF54211">
    <property type="entry name" value="Ribosomal protein S5 domain 2-like"/>
    <property type="match status" value="1"/>
</dbReference>
<dbReference type="GO" id="GO:0006412">
    <property type="term" value="P:translation"/>
    <property type="evidence" value="ECO:0007669"/>
    <property type="project" value="InterPro"/>
</dbReference>
<dbReference type="Pfam" id="PF00380">
    <property type="entry name" value="Ribosomal_S9"/>
    <property type="match status" value="1"/>
</dbReference>
<evidence type="ECO:0000256" key="7">
    <source>
        <dbReference type="SAM" id="MobiDB-lite"/>
    </source>
</evidence>
<dbReference type="GO" id="GO:0022627">
    <property type="term" value="C:cytosolic small ribosomal subunit"/>
    <property type="evidence" value="ECO:0007669"/>
    <property type="project" value="TreeGrafter"/>
</dbReference>
<evidence type="ECO:0000256" key="4">
    <source>
        <dbReference type="ARBA" id="ARBA00035152"/>
    </source>
</evidence>
<feature type="compositionally biased region" description="Basic and acidic residues" evidence="7">
    <location>
        <begin position="218"/>
        <end position="228"/>
    </location>
</feature>
<reference evidence="8" key="1">
    <citation type="submission" date="2021-01" db="EMBL/GenBank/DDBJ databases">
        <authorList>
            <person name="Corre E."/>
            <person name="Pelletier E."/>
            <person name="Niang G."/>
            <person name="Scheremetjew M."/>
            <person name="Finn R."/>
            <person name="Kale V."/>
            <person name="Holt S."/>
            <person name="Cochrane G."/>
            <person name="Meng A."/>
            <person name="Brown T."/>
            <person name="Cohen L."/>
        </authorList>
    </citation>
    <scope>NUCLEOTIDE SEQUENCE</scope>
    <source>
        <strain evidence="8">RCC1614</strain>
    </source>
</reference>
<dbReference type="HAMAP" id="MF_00532_B">
    <property type="entry name" value="Ribosomal_uS9_B"/>
    <property type="match status" value="1"/>
</dbReference>
<dbReference type="PANTHER" id="PTHR21569">
    <property type="entry name" value="RIBOSOMAL PROTEIN S9"/>
    <property type="match status" value="1"/>
</dbReference>
<organism evidence="8">
    <name type="scientific">Micromonas pusilla</name>
    <name type="common">Picoplanktonic green alga</name>
    <name type="synonym">Chromulina pusilla</name>
    <dbReference type="NCBI Taxonomy" id="38833"/>
    <lineage>
        <taxon>Eukaryota</taxon>
        <taxon>Viridiplantae</taxon>
        <taxon>Chlorophyta</taxon>
        <taxon>Mamiellophyceae</taxon>
        <taxon>Mamiellales</taxon>
        <taxon>Mamiellaceae</taxon>
        <taxon>Micromonas</taxon>
    </lineage>
</organism>